<name>A0A7X5ZJW3_9GAMM</name>
<feature type="transmembrane region" description="Helical" evidence="1">
    <location>
        <begin position="25"/>
        <end position="44"/>
    </location>
</feature>
<proteinExistence type="predicted"/>
<accession>A0A7X5ZJW3</accession>
<dbReference type="InterPro" id="IPR025489">
    <property type="entry name" value="DUF4381"/>
</dbReference>
<dbReference type="EMBL" id="JAARLZ010000011">
    <property type="protein sequence ID" value="NII08239.1"/>
    <property type="molecule type" value="Genomic_DNA"/>
</dbReference>
<keyword evidence="1" id="KW-0812">Transmembrane</keyword>
<evidence type="ECO:0000313" key="3">
    <source>
        <dbReference type="Proteomes" id="UP000490980"/>
    </source>
</evidence>
<dbReference type="AlphaFoldDB" id="A0A7X5ZJW3"/>
<gene>
    <name evidence="2" type="ORF">HBF25_17780</name>
</gene>
<keyword evidence="1" id="KW-1133">Transmembrane helix</keyword>
<keyword evidence="1" id="KW-0472">Membrane</keyword>
<organism evidence="2 3">
    <name type="scientific">Luteibacter anthropi</name>
    <dbReference type="NCBI Taxonomy" id="564369"/>
    <lineage>
        <taxon>Bacteria</taxon>
        <taxon>Pseudomonadati</taxon>
        <taxon>Pseudomonadota</taxon>
        <taxon>Gammaproteobacteria</taxon>
        <taxon>Lysobacterales</taxon>
        <taxon>Rhodanobacteraceae</taxon>
        <taxon>Luteibacter</taxon>
    </lineage>
</organism>
<protein>
    <submittedName>
        <fullName evidence="2">DUF4381 domain-containing protein</fullName>
    </submittedName>
</protein>
<dbReference type="Pfam" id="PF14316">
    <property type="entry name" value="DUF4381"/>
    <property type="match status" value="1"/>
</dbReference>
<evidence type="ECO:0000256" key="1">
    <source>
        <dbReference type="SAM" id="Phobius"/>
    </source>
</evidence>
<dbReference type="RefSeq" id="WP_166950815.1">
    <property type="nucleotide sequence ID" value="NZ_JAARLZ010000011.1"/>
</dbReference>
<reference evidence="2 3" key="1">
    <citation type="submission" date="2020-03" db="EMBL/GenBank/DDBJ databases">
        <authorList>
            <person name="Lai Q."/>
        </authorList>
    </citation>
    <scope>NUCLEOTIDE SEQUENCE [LARGE SCALE GENOMIC DNA]</scope>
    <source>
        <strain evidence="2 3">CCUG 25036</strain>
    </source>
</reference>
<keyword evidence="3" id="KW-1185">Reference proteome</keyword>
<dbReference type="Proteomes" id="UP000490980">
    <property type="component" value="Unassembled WGS sequence"/>
</dbReference>
<evidence type="ECO:0000313" key="2">
    <source>
        <dbReference type="EMBL" id="NII08239.1"/>
    </source>
</evidence>
<sequence length="166" mass="18517">MPPKAPELRDIHVPHVPAWWPLAPGWWVLAALLVIVVIAVVLLLRRRRAWRRQVDKVLAELHGARDQHARDGDTAAFATAASQLLRRVARTRDSRSVTLSGDAWRGVLALYGPKVPTDRLAALDTAMYQPNAALDVQATSRDVEAWIRTALRRQPRSQGRVSHVPA</sequence>
<comment type="caution">
    <text evidence="2">The sequence shown here is derived from an EMBL/GenBank/DDBJ whole genome shotgun (WGS) entry which is preliminary data.</text>
</comment>